<evidence type="ECO:0000256" key="1">
    <source>
        <dbReference type="SAM" id="MobiDB-lite"/>
    </source>
</evidence>
<gene>
    <name evidence="3" type="ORF">DVH02_16575</name>
</gene>
<evidence type="ECO:0000313" key="3">
    <source>
        <dbReference type="EMBL" id="RDG37134.1"/>
    </source>
</evidence>
<evidence type="ECO:0000313" key="4">
    <source>
        <dbReference type="Proteomes" id="UP000253741"/>
    </source>
</evidence>
<evidence type="ECO:0000256" key="2">
    <source>
        <dbReference type="SAM" id="Phobius"/>
    </source>
</evidence>
<keyword evidence="2" id="KW-0472">Membrane</keyword>
<keyword evidence="2" id="KW-0812">Transmembrane</keyword>
<dbReference type="OrthoDB" id="4331012at2"/>
<organism evidence="3 4">
    <name type="scientific">Streptomyces corynorhini</name>
    <dbReference type="NCBI Taxonomy" id="2282652"/>
    <lineage>
        <taxon>Bacteria</taxon>
        <taxon>Bacillati</taxon>
        <taxon>Actinomycetota</taxon>
        <taxon>Actinomycetes</taxon>
        <taxon>Kitasatosporales</taxon>
        <taxon>Streptomycetaceae</taxon>
        <taxon>Streptomyces</taxon>
    </lineage>
</organism>
<accession>A0A370BAC9</accession>
<dbReference type="Proteomes" id="UP000253741">
    <property type="component" value="Unassembled WGS sequence"/>
</dbReference>
<name>A0A370BAC9_9ACTN</name>
<feature type="transmembrane region" description="Helical" evidence="2">
    <location>
        <begin position="192"/>
        <end position="211"/>
    </location>
</feature>
<comment type="caution">
    <text evidence="3">The sequence shown here is derived from an EMBL/GenBank/DDBJ whole genome shotgun (WGS) entry which is preliminary data.</text>
</comment>
<reference evidence="3 4" key="1">
    <citation type="submission" date="2018-07" db="EMBL/GenBank/DDBJ databases">
        <title>Streptomyces species from bats.</title>
        <authorList>
            <person name="Dunlap C."/>
        </authorList>
    </citation>
    <scope>NUCLEOTIDE SEQUENCE [LARGE SCALE GENOMIC DNA]</scope>
    <source>
        <strain evidence="3 4">AC230</strain>
    </source>
</reference>
<dbReference type="EMBL" id="QQNA01000119">
    <property type="protein sequence ID" value="RDG37134.1"/>
    <property type="molecule type" value="Genomic_DNA"/>
</dbReference>
<feature type="compositionally biased region" description="Basic and acidic residues" evidence="1">
    <location>
        <begin position="172"/>
        <end position="181"/>
    </location>
</feature>
<keyword evidence="4" id="KW-1185">Reference proteome</keyword>
<feature type="compositionally biased region" description="Basic and acidic residues" evidence="1">
    <location>
        <begin position="101"/>
        <end position="149"/>
    </location>
</feature>
<sequence>MRVTVKPSTAGPGGEVEIQVEGCKGHSAVAKSRAFAANADLARRAFGEEYNLDQAETARNPDYAVPLRGHVKVKPSATPGRYEINVTCDGRDHASSGSFEVVHDGRSDGGRDGGRGHDRDHDRDRDRGWDQDRRDHERPEHERSDHDKTPYAPVRAGGGGTATHLAASSDAVKADADKKAEAASTGPGTQHAVIGLVLAGVAAVSVAFRSVRRQRTASRDAD</sequence>
<feature type="compositionally biased region" description="Low complexity" evidence="1">
    <location>
        <begin position="162"/>
        <end position="171"/>
    </location>
</feature>
<protein>
    <submittedName>
        <fullName evidence="3">Uncharacterized protein</fullName>
    </submittedName>
</protein>
<dbReference type="AlphaFoldDB" id="A0A370BAC9"/>
<proteinExistence type="predicted"/>
<feature type="region of interest" description="Disordered" evidence="1">
    <location>
        <begin position="73"/>
        <end position="190"/>
    </location>
</feature>
<keyword evidence="2" id="KW-1133">Transmembrane helix</keyword>